<comment type="caution">
    <text evidence="1">The sequence shown here is derived from an EMBL/GenBank/DDBJ whole genome shotgun (WGS) entry which is preliminary data.</text>
</comment>
<dbReference type="SUPFAM" id="SSF56784">
    <property type="entry name" value="HAD-like"/>
    <property type="match status" value="1"/>
</dbReference>
<accession>A0A917Y0M9</accession>
<gene>
    <name evidence="1" type="ORF">GCM10007971_23320</name>
</gene>
<sequence>MSNAKNLLVSDLDGTLLDSKQQISAENLEAISTFKENGGIFTIATGRMEKAAIPYIEQLGINIPVILYNGAIIYDPINKKRIVEKHLTSPGNVLRTINSLSKFDNVAVLIYQGDEVYTIKRNHIVEKYEEKEKVTCQLFSERQLKNHIIKIMLIAEPEILKKFETKVIEVEHSCELVYSERNYLEILPIGISKGAALKRLRFMIGIEKVNTICVGDNLNDLPMLEIADKGFFVENSHKLLVKNHFFSCVHHNKHAIADIIHNHILPVEKM</sequence>
<dbReference type="Proteomes" id="UP000624041">
    <property type="component" value="Unassembled WGS sequence"/>
</dbReference>
<dbReference type="NCBIfam" id="TIGR01484">
    <property type="entry name" value="HAD-SF-IIB"/>
    <property type="match status" value="1"/>
</dbReference>
<dbReference type="EMBL" id="BMOS01000015">
    <property type="protein sequence ID" value="GGN59824.1"/>
    <property type="molecule type" value="Genomic_DNA"/>
</dbReference>
<dbReference type="GO" id="GO:0005829">
    <property type="term" value="C:cytosol"/>
    <property type="evidence" value="ECO:0007669"/>
    <property type="project" value="TreeGrafter"/>
</dbReference>
<organism evidence="1 2">
    <name type="scientific">Oceanobacillus indicireducens</name>
    <dbReference type="NCBI Taxonomy" id="1004261"/>
    <lineage>
        <taxon>Bacteria</taxon>
        <taxon>Bacillati</taxon>
        <taxon>Bacillota</taxon>
        <taxon>Bacilli</taxon>
        <taxon>Bacillales</taxon>
        <taxon>Bacillaceae</taxon>
        <taxon>Oceanobacillus</taxon>
    </lineage>
</organism>
<evidence type="ECO:0000313" key="1">
    <source>
        <dbReference type="EMBL" id="GGN59824.1"/>
    </source>
</evidence>
<dbReference type="NCBIfam" id="TIGR00099">
    <property type="entry name" value="Cof-subfamily"/>
    <property type="match status" value="1"/>
</dbReference>
<dbReference type="AlphaFoldDB" id="A0A917Y0M9"/>
<dbReference type="InterPro" id="IPR023214">
    <property type="entry name" value="HAD_sf"/>
</dbReference>
<dbReference type="Gene3D" id="3.40.50.1000">
    <property type="entry name" value="HAD superfamily/HAD-like"/>
    <property type="match status" value="1"/>
</dbReference>
<dbReference type="SFLD" id="SFLDS00003">
    <property type="entry name" value="Haloacid_Dehalogenase"/>
    <property type="match status" value="1"/>
</dbReference>
<reference evidence="1" key="1">
    <citation type="journal article" date="2014" name="Int. J. Syst. Evol. Microbiol.">
        <title>Complete genome sequence of Corynebacterium casei LMG S-19264T (=DSM 44701T), isolated from a smear-ripened cheese.</title>
        <authorList>
            <consortium name="US DOE Joint Genome Institute (JGI-PGF)"/>
            <person name="Walter F."/>
            <person name="Albersmeier A."/>
            <person name="Kalinowski J."/>
            <person name="Ruckert C."/>
        </authorList>
    </citation>
    <scope>NUCLEOTIDE SEQUENCE</scope>
    <source>
        <strain evidence="1">JCM 17251</strain>
    </source>
</reference>
<dbReference type="GO" id="GO:0000287">
    <property type="term" value="F:magnesium ion binding"/>
    <property type="evidence" value="ECO:0007669"/>
    <property type="project" value="TreeGrafter"/>
</dbReference>
<dbReference type="PANTHER" id="PTHR10000:SF8">
    <property type="entry name" value="HAD SUPERFAMILY HYDROLASE-LIKE, TYPE 3"/>
    <property type="match status" value="1"/>
</dbReference>
<dbReference type="PANTHER" id="PTHR10000">
    <property type="entry name" value="PHOSPHOSERINE PHOSPHATASE"/>
    <property type="match status" value="1"/>
</dbReference>
<dbReference type="InterPro" id="IPR006379">
    <property type="entry name" value="HAD-SF_hydro_IIB"/>
</dbReference>
<dbReference type="InterPro" id="IPR000150">
    <property type="entry name" value="Cof"/>
</dbReference>
<evidence type="ECO:0000313" key="2">
    <source>
        <dbReference type="Proteomes" id="UP000624041"/>
    </source>
</evidence>
<keyword evidence="2" id="KW-1185">Reference proteome</keyword>
<dbReference type="InterPro" id="IPR036412">
    <property type="entry name" value="HAD-like_sf"/>
</dbReference>
<protein>
    <submittedName>
        <fullName evidence="1">Haloacid dehalogenase</fullName>
    </submittedName>
</protein>
<dbReference type="Gene3D" id="3.30.1240.10">
    <property type="match status" value="1"/>
</dbReference>
<proteinExistence type="predicted"/>
<dbReference type="Pfam" id="PF08282">
    <property type="entry name" value="Hydrolase_3"/>
    <property type="match status" value="1"/>
</dbReference>
<dbReference type="GO" id="GO:0016791">
    <property type="term" value="F:phosphatase activity"/>
    <property type="evidence" value="ECO:0007669"/>
    <property type="project" value="UniProtKB-ARBA"/>
</dbReference>
<name>A0A917Y0M9_9BACI</name>
<reference evidence="1" key="2">
    <citation type="submission" date="2020-09" db="EMBL/GenBank/DDBJ databases">
        <authorList>
            <person name="Sun Q."/>
            <person name="Ohkuma M."/>
        </authorList>
    </citation>
    <scope>NUCLEOTIDE SEQUENCE</scope>
    <source>
        <strain evidence="1">JCM 17251</strain>
    </source>
</reference>
<dbReference type="SFLD" id="SFLDG01140">
    <property type="entry name" value="C2.B:_Phosphomannomutase_and_P"/>
    <property type="match status" value="1"/>
</dbReference>
<dbReference type="RefSeq" id="WP_188857577.1">
    <property type="nucleotide sequence ID" value="NZ_BMOS01000015.1"/>
</dbReference>